<feature type="region of interest" description="Disordered" evidence="12">
    <location>
        <begin position="23"/>
        <end position="127"/>
    </location>
</feature>
<keyword evidence="9" id="KW-0325">Glycoprotein</keyword>
<dbReference type="InterPro" id="IPR002035">
    <property type="entry name" value="VWF_A"/>
</dbReference>
<dbReference type="FunFam" id="2.60.40.10:FF:000638">
    <property type="entry name" value="von Willebrand factor A domain-containing 1"/>
    <property type="match status" value="1"/>
</dbReference>
<dbReference type="GO" id="GO:0051124">
    <property type="term" value="P:synaptic assembly at neuromuscular junction"/>
    <property type="evidence" value="ECO:0007669"/>
    <property type="project" value="Ensembl"/>
</dbReference>
<evidence type="ECO:0000259" key="13">
    <source>
        <dbReference type="PROSITE" id="PS50234"/>
    </source>
</evidence>
<dbReference type="GO" id="GO:1902026">
    <property type="term" value="P:regulation of cartilage condensation"/>
    <property type="evidence" value="ECO:0007669"/>
    <property type="project" value="Ensembl"/>
</dbReference>
<feature type="compositionally biased region" description="Basic residues" evidence="12">
    <location>
        <begin position="23"/>
        <end position="33"/>
    </location>
</feature>
<dbReference type="SUPFAM" id="SSF53300">
    <property type="entry name" value="vWA-like"/>
    <property type="match status" value="1"/>
</dbReference>
<keyword evidence="7" id="KW-0084">Basement membrane</keyword>
<gene>
    <name evidence="15" type="primary">vwa1</name>
</gene>
<organism evidence="15 16">
    <name type="scientific">Scleropages formosus</name>
    <name type="common">Asian bonytongue</name>
    <name type="synonym">Osteoglossum formosum</name>
    <dbReference type="NCBI Taxonomy" id="113540"/>
    <lineage>
        <taxon>Eukaryota</taxon>
        <taxon>Metazoa</taxon>
        <taxon>Chordata</taxon>
        <taxon>Craniata</taxon>
        <taxon>Vertebrata</taxon>
        <taxon>Euteleostomi</taxon>
        <taxon>Actinopterygii</taxon>
        <taxon>Neopterygii</taxon>
        <taxon>Teleostei</taxon>
        <taxon>Osteoglossocephala</taxon>
        <taxon>Osteoglossomorpha</taxon>
        <taxon>Osteoglossiformes</taxon>
        <taxon>Osteoglossidae</taxon>
        <taxon>Scleropages</taxon>
    </lineage>
</organism>
<feature type="compositionally biased region" description="Basic and acidic residues" evidence="12">
    <location>
        <begin position="111"/>
        <end position="127"/>
    </location>
</feature>
<evidence type="ECO:0000256" key="9">
    <source>
        <dbReference type="ARBA" id="ARBA00023180"/>
    </source>
</evidence>
<feature type="compositionally biased region" description="Basic and acidic residues" evidence="12">
    <location>
        <begin position="34"/>
        <end position="52"/>
    </location>
</feature>
<dbReference type="InterPro" id="IPR050525">
    <property type="entry name" value="ECM_Assembly_Org"/>
</dbReference>
<dbReference type="PANTHER" id="PTHR24020">
    <property type="entry name" value="COLLAGEN ALPHA"/>
    <property type="match status" value="1"/>
</dbReference>
<accession>A0A8C9RD06</accession>
<dbReference type="PROSITE" id="PS50853">
    <property type="entry name" value="FN3"/>
    <property type="match status" value="2"/>
</dbReference>
<reference evidence="15" key="3">
    <citation type="submission" date="2025-09" db="UniProtKB">
        <authorList>
            <consortium name="Ensembl"/>
        </authorList>
    </citation>
    <scope>IDENTIFICATION</scope>
</reference>
<evidence type="ECO:0000256" key="1">
    <source>
        <dbReference type="ARBA" id="ARBA00004302"/>
    </source>
</evidence>
<evidence type="ECO:0000256" key="11">
    <source>
        <dbReference type="ARBA" id="ARBA00046169"/>
    </source>
</evidence>
<dbReference type="AlphaFoldDB" id="A0A8C9RD06"/>
<reference evidence="15 16" key="1">
    <citation type="submission" date="2019-04" db="EMBL/GenBank/DDBJ databases">
        <authorList>
            <consortium name="Wellcome Sanger Institute Data Sharing"/>
        </authorList>
    </citation>
    <scope>NUCLEOTIDE SEQUENCE [LARGE SCALE GENOMIC DNA]</scope>
</reference>
<dbReference type="GO" id="GO:0005604">
    <property type="term" value="C:basement membrane"/>
    <property type="evidence" value="ECO:0007669"/>
    <property type="project" value="UniProtKB-SubCell"/>
</dbReference>
<feature type="region of interest" description="Disordered" evidence="12">
    <location>
        <begin position="404"/>
        <end position="436"/>
    </location>
</feature>
<evidence type="ECO:0000256" key="5">
    <source>
        <dbReference type="ARBA" id="ARBA00022729"/>
    </source>
</evidence>
<feature type="domain" description="VWFA" evidence="13">
    <location>
        <begin position="183"/>
        <end position="360"/>
    </location>
</feature>
<dbReference type="SMART" id="SM00060">
    <property type="entry name" value="FN3"/>
    <property type="match status" value="3"/>
</dbReference>
<dbReference type="Pfam" id="PF00092">
    <property type="entry name" value="VWA"/>
    <property type="match status" value="1"/>
</dbReference>
<evidence type="ECO:0000313" key="15">
    <source>
        <dbReference type="Ensembl" id="ENSSFOP00015011329.2"/>
    </source>
</evidence>
<feature type="domain" description="Fibronectin type-III" evidence="14">
    <location>
        <begin position="477"/>
        <end position="566"/>
    </location>
</feature>
<dbReference type="GO" id="GO:0014032">
    <property type="term" value="P:neural crest cell development"/>
    <property type="evidence" value="ECO:0007669"/>
    <property type="project" value="Ensembl"/>
</dbReference>
<dbReference type="CDD" id="cd00063">
    <property type="entry name" value="FN3"/>
    <property type="match status" value="3"/>
</dbReference>
<dbReference type="InterPro" id="IPR013783">
    <property type="entry name" value="Ig-like_fold"/>
</dbReference>
<comment type="function">
    <text evidence="11">Promotes matrix assembly. Involved in the organization of skeletal muscles and in the formation of neuromuscular junctions.</text>
</comment>
<evidence type="ECO:0000256" key="6">
    <source>
        <dbReference type="ARBA" id="ARBA00022737"/>
    </source>
</evidence>
<feature type="compositionally biased region" description="Basic and acidic residues" evidence="12">
    <location>
        <begin position="67"/>
        <end position="82"/>
    </location>
</feature>
<dbReference type="InterPro" id="IPR036116">
    <property type="entry name" value="FN3_sf"/>
</dbReference>
<dbReference type="InterPro" id="IPR036465">
    <property type="entry name" value="vWFA_dom_sf"/>
</dbReference>
<evidence type="ECO:0000313" key="16">
    <source>
        <dbReference type="Proteomes" id="UP000694397"/>
    </source>
</evidence>
<keyword evidence="16" id="KW-1185">Reference proteome</keyword>
<evidence type="ECO:0000256" key="2">
    <source>
        <dbReference type="ARBA" id="ARBA00022525"/>
    </source>
</evidence>
<evidence type="ECO:0000256" key="8">
    <source>
        <dbReference type="ARBA" id="ARBA00023157"/>
    </source>
</evidence>
<keyword evidence="4" id="KW-0597">Phosphoprotein</keyword>
<dbReference type="PROSITE" id="PS50234">
    <property type="entry name" value="VWFA"/>
    <property type="match status" value="1"/>
</dbReference>
<name>A0A8C9RD06_SCLFO</name>
<dbReference type="GO" id="GO:0061035">
    <property type="term" value="P:regulation of cartilage development"/>
    <property type="evidence" value="ECO:0007669"/>
    <property type="project" value="Ensembl"/>
</dbReference>
<keyword evidence="3" id="KW-0272">Extracellular matrix</keyword>
<evidence type="ECO:0000256" key="10">
    <source>
        <dbReference type="ARBA" id="ARBA00029542"/>
    </source>
</evidence>
<dbReference type="GeneTree" id="ENSGT00940000160734"/>
<dbReference type="OrthoDB" id="9949424at2759"/>
<keyword evidence="2" id="KW-0964">Secreted</keyword>
<dbReference type="Gene3D" id="3.40.50.410">
    <property type="entry name" value="von Willebrand factor, type A domain"/>
    <property type="match status" value="1"/>
</dbReference>
<proteinExistence type="predicted"/>
<evidence type="ECO:0000259" key="14">
    <source>
        <dbReference type="PROSITE" id="PS50853"/>
    </source>
</evidence>
<dbReference type="Proteomes" id="UP000694397">
    <property type="component" value="Chromosome 25"/>
</dbReference>
<keyword evidence="5" id="KW-0732">Signal</keyword>
<sequence>MSVCAHFPTDFYARMQWENIARQKSRPVRSRRQNGHESSGRRREGRQREGRATGEALPGAPIGRQRGIREGSARKGREDREGGVSSSACVGAGDGKGRSRSWTRCQTGGESLRDSEEASGERGTEDRAPPHHCICHGVCGEDSARTLDSIMELRLALTWILAGVFLRARASHVNTVLNCCEGDVLFVLDSSGSVSSYEFSRMLAFLSELLQPFSLGPDQVQVGLLQVGTVPHLQFSFGSHSTQEGLQAALIDTQQLRGDTNTEAALKLAREEVMRPGRVHGAREGLPKVLVWVTDGLQPGAVEEPMAALRQDGVAVLAVSTGHGNYQVLRKVVTPPTSSHLYFVDVDDMSIITEQLRDAIVEIIRAERLQVRNVTAHSAVLHWRPILSAGTGYYNIRVGPVPQEEGADGATGGGSGTSPSTSGAEYQRVTRPGDAKHAELSRLRPGVTYRATLTPESKVMLLKPLTVTFTTLPEVLSPSVIMVSDSGSSSVRVSWGPLQVDAVQSYKVEYSPLPGGPVRMITVDRSQNSTLLTRLQPDTQYLVTVSAVHSSGQEKAMSVKVCTQEELLPLADLQLSPVGGDSVQVEWKGSAGTLQGYWVTWQGANGSGLTSSRYLPPDTLSTVLTQLPARARVCVSPVYRTARGDGLCCTASFLSDAPPRDYSYYSHS</sequence>
<keyword evidence="6" id="KW-0677">Repeat</keyword>
<reference evidence="15" key="2">
    <citation type="submission" date="2025-08" db="UniProtKB">
        <authorList>
            <consortium name="Ensembl"/>
        </authorList>
    </citation>
    <scope>IDENTIFICATION</scope>
</reference>
<dbReference type="SUPFAM" id="SSF49265">
    <property type="entry name" value="Fibronectin type III"/>
    <property type="match status" value="2"/>
</dbReference>
<evidence type="ECO:0000256" key="3">
    <source>
        <dbReference type="ARBA" id="ARBA00022530"/>
    </source>
</evidence>
<dbReference type="PRINTS" id="PR00453">
    <property type="entry name" value="VWFADOMAIN"/>
</dbReference>
<dbReference type="SMART" id="SM00327">
    <property type="entry name" value="VWA"/>
    <property type="match status" value="1"/>
</dbReference>
<feature type="compositionally biased region" description="Polar residues" evidence="12">
    <location>
        <begin position="100"/>
        <end position="109"/>
    </location>
</feature>
<dbReference type="InterPro" id="IPR003961">
    <property type="entry name" value="FN3_dom"/>
</dbReference>
<protein>
    <recommendedName>
        <fullName evidence="10">von Willebrand factor A domain-containing protein 1</fullName>
    </recommendedName>
</protein>
<evidence type="ECO:0000256" key="4">
    <source>
        <dbReference type="ARBA" id="ARBA00022553"/>
    </source>
</evidence>
<dbReference type="GO" id="GO:0007409">
    <property type="term" value="P:axonogenesis"/>
    <property type="evidence" value="ECO:0007669"/>
    <property type="project" value="Ensembl"/>
</dbReference>
<comment type="subcellular location">
    <subcellularLocation>
        <location evidence="1">Secreted</location>
        <location evidence="1">Extracellular space</location>
        <location evidence="1">Extracellular matrix</location>
        <location evidence="1">Basement membrane</location>
    </subcellularLocation>
</comment>
<dbReference type="Gene3D" id="2.60.40.10">
    <property type="entry name" value="Immunoglobulins"/>
    <property type="match status" value="3"/>
</dbReference>
<dbReference type="Pfam" id="PF00041">
    <property type="entry name" value="fn3"/>
    <property type="match status" value="1"/>
</dbReference>
<dbReference type="Ensembl" id="ENSSFOT00015011477.2">
    <property type="protein sequence ID" value="ENSSFOP00015011329.2"/>
    <property type="gene ID" value="ENSSFOG00015007319.2"/>
</dbReference>
<keyword evidence="8" id="KW-1015">Disulfide bond</keyword>
<dbReference type="PANTHER" id="PTHR24020:SF77">
    <property type="entry name" value="VON WILLEBRAND FACTOR A DOMAIN-CONTAINING PROTEIN 1"/>
    <property type="match status" value="1"/>
</dbReference>
<evidence type="ECO:0000256" key="7">
    <source>
        <dbReference type="ARBA" id="ARBA00022869"/>
    </source>
</evidence>
<evidence type="ECO:0000256" key="12">
    <source>
        <dbReference type="SAM" id="MobiDB-lite"/>
    </source>
</evidence>
<dbReference type="CDD" id="cd01450">
    <property type="entry name" value="vWFA_subfamily_ECM"/>
    <property type="match status" value="1"/>
</dbReference>
<feature type="domain" description="Fibronectin type-III" evidence="14">
    <location>
        <begin position="569"/>
        <end position="660"/>
    </location>
</feature>